<dbReference type="InterPro" id="IPR023213">
    <property type="entry name" value="CAT-like_dom_sf"/>
</dbReference>
<dbReference type="Gene3D" id="3.30.559.10">
    <property type="entry name" value="Chloramphenicol acetyltransferase-like domain"/>
    <property type="match status" value="1"/>
</dbReference>
<dbReference type="GO" id="GO:0071424">
    <property type="term" value="F:rRNA (cytosine-N4-)-methyltransferase activity"/>
    <property type="evidence" value="ECO:0007669"/>
    <property type="project" value="TreeGrafter"/>
</dbReference>
<organism evidence="5 6">
    <name type="scientific">Stylophora pistillata</name>
    <name type="common">Smooth cauliflower coral</name>
    <dbReference type="NCBI Taxonomy" id="50429"/>
    <lineage>
        <taxon>Eukaryota</taxon>
        <taxon>Metazoa</taxon>
        <taxon>Cnidaria</taxon>
        <taxon>Anthozoa</taxon>
        <taxon>Hexacorallia</taxon>
        <taxon>Scleractinia</taxon>
        <taxon>Astrocoeniina</taxon>
        <taxon>Pocilloporidae</taxon>
        <taxon>Stylophora</taxon>
    </lineage>
</organism>
<dbReference type="STRING" id="50429.A0A2B4SJ11"/>
<evidence type="ECO:0000256" key="4">
    <source>
        <dbReference type="ARBA" id="ARBA00022691"/>
    </source>
</evidence>
<comment type="similarity">
    <text evidence="1">Belongs to the methyltransferase superfamily. RsmH family.</text>
</comment>
<dbReference type="OrthoDB" id="5956096at2759"/>
<dbReference type="PANTHER" id="PTHR11265:SF0">
    <property type="entry name" value="12S RRNA N4-METHYLCYTIDINE METHYLTRANSFERASE"/>
    <property type="match status" value="1"/>
</dbReference>
<gene>
    <name evidence="5" type="primary">rsmH</name>
    <name evidence="5" type="ORF">AWC38_SpisGene4517</name>
</gene>
<evidence type="ECO:0000256" key="1">
    <source>
        <dbReference type="ARBA" id="ARBA00010396"/>
    </source>
</evidence>
<comment type="caution">
    <text evidence="5">The sequence shown here is derived from an EMBL/GenBank/DDBJ whole genome shotgun (WGS) entry which is preliminary data.</text>
</comment>
<evidence type="ECO:0000256" key="2">
    <source>
        <dbReference type="ARBA" id="ARBA00022603"/>
    </source>
</evidence>
<keyword evidence="6" id="KW-1185">Reference proteome</keyword>
<dbReference type="SUPFAM" id="SSF53335">
    <property type="entry name" value="S-adenosyl-L-methionine-dependent methyltransferases"/>
    <property type="match status" value="1"/>
</dbReference>
<dbReference type="Gene3D" id="1.10.150.170">
    <property type="entry name" value="Putative methyltransferase TM0872, insert domain"/>
    <property type="match status" value="1"/>
</dbReference>
<protein>
    <submittedName>
        <fullName evidence="5">Ribosomal RNA small subunit methyltransferase H</fullName>
    </submittedName>
</protein>
<keyword evidence="2 5" id="KW-0489">Methyltransferase</keyword>
<dbReference type="Pfam" id="PF01795">
    <property type="entry name" value="Methyltransf_5"/>
    <property type="match status" value="1"/>
</dbReference>
<keyword evidence="4" id="KW-0949">S-adenosyl-L-methionine</keyword>
<reference evidence="6" key="1">
    <citation type="journal article" date="2017" name="bioRxiv">
        <title>Comparative analysis of the genomes of Stylophora pistillata and Acropora digitifera provides evidence for extensive differences between species of corals.</title>
        <authorList>
            <person name="Voolstra C.R."/>
            <person name="Li Y."/>
            <person name="Liew Y.J."/>
            <person name="Baumgarten S."/>
            <person name="Zoccola D."/>
            <person name="Flot J.-F."/>
            <person name="Tambutte S."/>
            <person name="Allemand D."/>
            <person name="Aranda M."/>
        </authorList>
    </citation>
    <scope>NUCLEOTIDE SEQUENCE [LARGE SCALE GENOMIC DNA]</scope>
</reference>
<dbReference type="EMBL" id="LSMT01000047">
    <property type="protein sequence ID" value="PFX30654.1"/>
    <property type="molecule type" value="Genomic_DNA"/>
</dbReference>
<dbReference type="SUPFAM" id="SSF52777">
    <property type="entry name" value="CoA-dependent acyltransferases"/>
    <property type="match status" value="1"/>
</dbReference>
<dbReference type="Proteomes" id="UP000225706">
    <property type="component" value="Unassembled WGS sequence"/>
</dbReference>
<dbReference type="AlphaFoldDB" id="A0A2B4SJ11"/>
<name>A0A2B4SJ11_STYPI</name>
<sequence>METQRDGKALPSYLPALRLLYDKANKPHTVETVSEEPSAVERNKNAEQKAVLKYYKQRRNEDILCQFVNGLSGDAKEVLTRQDDLLQTPAETVIQRIANFEEERGAFHQATSLKEPSTGANLREDDIDKLVESKVDLKLKEIMKTRPAPVTAVIRRRRGRVPFQRQGPKPTVHISRAIVKARSKMSIFFTRQLAAIVTDAVCHSRSDRFARPIHPGTRTFQVLRILVNDELDELQCVLKAAHKLLCPGGRLVVILSHALEDSLVDLRERDTTDWKSVMEESLLKKFDGKNGPLWRVTFLPNARYQSNADEGIPEITSHPHESICIINFHHIVVDGPSYSRMFAEFKTYLGDALNNEEPQVSSMPMLPPVDLYLDEAAPSKWYHPLMPLVFRLLCVTPGFTARMMGEFAAKGNAFTRKYGVEIQRSPHIQPKTKIIPLEFTRSETSKFLKKCKEYQTTVQGAVQTAAGVSMVTMLEDQTLEVPTRVTVNIRPFLKSKVPNDYAGAYFLGVECENLLVSAPDPGMFWSMAKLASSTELGRYFGIMDWQTLFSSASCCQDMLDILHNVIRTRQEMVSHEVSVPSGIGNDE</sequence>
<dbReference type="InterPro" id="IPR029063">
    <property type="entry name" value="SAM-dependent_MTases_sf"/>
</dbReference>
<accession>A0A2B4SJ11</accession>
<evidence type="ECO:0000256" key="3">
    <source>
        <dbReference type="ARBA" id="ARBA00022679"/>
    </source>
</evidence>
<dbReference type="InterPro" id="IPR002903">
    <property type="entry name" value="RsmH"/>
</dbReference>
<dbReference type="GO" id="GO:0070475">
    <property type="term" value="P:rRNA base methylation"/>
    <property type="evidence" value="ECO:0007669"/>
    <property type="project" value="TreeGrafter"/>
</dbReference>
<evidence type="ECO:0000313" key="5">
    <source>
        <dbReference type="EMBL" id="PFX30654.1"/>
    </source>
</evidence>
<proteinExistence type="inferred from homology"/>
<dbReference type="InterPro" id="IPR023397">
    <property type="entry name" value="SAM-dep_MeTrfase_MraW_recog"/>
</dbReference>
<evidence type="ECO:0000313" key="6">
    <source>
        <dbReference type="Proteomes" id="UP000225706"/>
    </source>
</evidence>
<dbReference type="PANTHER" id="PTHR11265">
    <property type="entry name" value="S-ADENOSYL-METHYLTRANSFERASE MRAW"/>
    <property type="match status" value="1"/>
</dbReference>
<keyword evidence="3 5" id="KW-0808">Transferase</keyword>